<dbReference type="GO" id="GO:0006629">
    <property type="term" value="P:lipid metabolic process"/>
    <property type="evidence" value="ECO:0007669"/>
    <property type="project" value="TreeGrafter"/>
</dbReference>
<reference evidence="10 11" key="1">
    <citation type="submission" date="2017-07" db="EMBL/GenBank/DDBJ databases">
        <authorList>
            <person name="Talla V."/>
            <person name="Backstrom N."/>
        </authorList>
    </citation>
    <scope>NUCLEOTIDE SEQUENCE [LARGE SCALE GENOMIC DNA]</scope>
</reference>
<dbReference type="AlphaFoldDB" id="A0A5E4Q1H2"/>
<evidence type="ECO:0000259" key="9">
    <source>
        <dbReference type="Pfam" id="PF08212"/>
    </source>
</evidence>
<sequence>AVGSSNHHSCAQTTYLSGSIAKSYAIKSFTFLRFNTSFNMSVLKSIAVFLLVVMANNVRGQIILPGGCPDVTAMSDFVPGRYLGKWYEAEKYFAIFEMGGKCITATYSAEDDGVIGVKNQQISTYTGMKSEIVGEATQESRDAGKLVVRFPSLPVNVPAPYWVVDTDYDNYALVWGCLDLGIMHTENAWILTRARHPQLSVLEAAYAAADRNNIKRSYFMRTEQSDCPNN</sequence>
<dbReference type="GO" id="GO:0005576">
    <property type="term" value="C:extracellular region"/>
    <property type="evidence" value="ECO:0007669"/>
    <property type="project" value="UniProtKB-SubCell"/>
</dbReference>
<dbReference type="InterPro" id="IPR012674">
    <property type="entry name" value="Calycin"/>
</dbReference>
<organism evidence="10 11">
    <name type="scientific">Leptidea sinapis</name>
    <dbReference type="NCBI Taxonomy" id="189913"/>
    <lineage>
        <taxon>Eukaryota</taxon>
        <taxon>Metazoa</taxon>
        <taxon>Ecdysozoa</taxon>
        <taxon>Arthropoda</taxon>
        <taxon>Hexapoda</taxon>
        <taxon>Insecta</taxon>
        <taxon>Pterygota</taxon>
        <taxon>Neoptera</taxon>
        <taxon>Endopterygota</taxon>
        <taxon>Lepidoptera</taxon>
        <taxon>Glossata</taxon>
        <taxon>Ditrysia</taxon>
        <taxon>Papilionoidea</taxon>
        <taxon>Pieridae</taxon>
        <taxon>Dismorphiinae</taxon>
        <taxon>Leptidea</taxon>
    </lineage>
</organism>
<dbReference type="Proteomes" id="UP000324832">
    <property type="component" value="Unassembled WGS sequence"/>
</dbReference>
<evidence type="ECO:0000256" key="1">
    <source>
        <dbReference type="ARBA" id="ARBA00004613"/>
    </source>
</evidence>
<dbReference type="CDD" id="cd19437">
    <property type="entry name" value="lipocalin_apoD-like"/>
    <property type="match status" value="1"/>
</dbReference>
<evidence type="ECO:0000256" key="3">
    <source>
        <dbReference type="ARBA" id="ARBA00022448"/>
    </source>
</evidence>
<keyword evidence="3" id="KW-0813">Transport</keyword>
<evidence type="ECO:0000256" key="7">
    <source>
        <dbReference type="ARBA" id="ARBA00023157"/>
    </source>
</evidence>
<evidence type="ECO:0000256" key="4">
    <source>
        <dbReference type="ARBA" id="ARBA00022525"/>
    </source>
</evidence>
<evidence type="ECO:0000256" key="5">
    <source>
        <dbReference type="ARBA" id="ARBA00022729"/>
    </source>
</evidence>
<evidence type="ECO:0000256" key="6">
    <source>
        <dbReference type="ARBA" id="ARBA00023121"/>
    </source>
</evidence>
<dbReference type="PRINTS" id="PR01273">
    <property type="entry name" value="INVTBRTCOLOR"/>
</dbReference>
<accession>A0A5E4Q1H2</accession>
<dbReference type="GO" id="GO:0031409">
    <property type="term" value="F:pigment binding"/>
    <property type="evidence" value="ECO:0007669"/>
    <property type="project" value="InterPro"/>
</dbReference>
<keyword evidence="6" id="KW-0446">Lipid-binding</keyword>
<dbReference type="SUPFAM" id="SSF50814">
    <property type="entry name" value="Lipocalins"/>
    <property type="match status" value="1"/>
</dbReference>
<dbReference type="InterPro" id="IPR000566">
    <property type="entry name" value="Lipocln_cytosolic_FA-bd_dom"/>
</dbReference>
<dbReference type="FunFam" id="2.40.128.20:FF:000003">
    <property type="entry name" value="Apolipoprotein D"/>
    <property type="match status" value="1"/>
</dbReference>
<dbReference type="Gene3D" id="2.40.128.20">
    <property type="match status" value="1"/>
</dbReference>
<protein>
    <recommendedName>
        <fullName evidence="2">Apolipoprotein D</fullName>
    </recommendedName>
</protein>
<dbReference type="PANTHER" id="PTHR10612">
    <property type="entry name" value="APOLIPOPROTEIN D"/>
    <property type="match status" value="1"/>
</dbReference>
<dbReference type="GO" id="GO:0008289">
    <property type="term" value="F:lipid binding"/>
    <property type="evidence" value="ECO:0007669"/>
    <property type="project" value="UniProtKB-KW"/>
</dbReference>
<proteinExistence type="predicted"/>
<dbReference type="PANTHER" id="PTHR10612:SF34">
    <property type="entry name" value="APOLIPOPROTEIN D"/>
    <property type="match status" value="1"/>
</dbReference>
<feature type="domain" description="Lipocalin/cytosolic fatty-acid binding" evidence="9">
    <location>
        <begin position="81"/>
        <end position="206"/>
    </location>
</feature>
<keyword evidence="5" id="KW-0732">Signal</keyword>
<gene>
    <name evidence="10" type="ORF">LSINAPIS_LOCUS3894</name>
</gene>
<keyword evidence="11" id="KW-1185">Reference proteome</keyword>
<dbReference type="Pfam" id="PF08212">
    <property type="entry name" value="Lipocalin_2"/>
    <property type="match status" value="1"/>
</dbReference>
<comment type="subcellular location">
    <subcellularLocation>
        <location evidence="1">Secreted</location>
    </subcellularLocation>
</comment>
<evidence type="ECO:0000313" key="11">
    <source>
        <dbReference type="Proteomes" id="UP000324832"/>
    </source>
</evidence>
<dbReference type="GO" id="GO:0005737">
    <property type="term" value="C:cytoplasm"/>
    <property type="evidence" value="ECO:0007669"/>
    <property type="project" value="TreeGrafter"/>
</dbReference>
<name>A0A5E4Q1H2_9NEOP</name>
<evidence type="ECO:0000256" key="8">
    <source>
        <dbReference type="ARBA" id="ARBA00023180"/>
    </source>
</evidence>
<evidence type="ECO:0000256" key="2">
    <source>
        <dbReference type="ARBA" id="ARBA00019890"/>
    </source>
</evidence>
<keyword evidence="4" id="KW-0964">Secreted</keyword>
<feature type="non-terminal residue" evidence="10">
    <location>
        <position position="1"/>
    </location>
</feature>
<evidence type="ECO:0000313" key="10">
    <source>
        <dbReference type="EMBL" id="VVC91147.1"/>
    </source>
</evidence>
<dbReference type="GO" id="GO:0000302">
    <property type="term" value="P:response to reactive oxygen species"/>
    <property type="evidence" value="ECO:0007669"/>
    <property type="project" value="TreeGrafter"/>
</dbReference>
<keyword evidence="7" id="KW-1015">Disulfide bond</keyword>
<keyword evidence="8" id="KW-0325">Glycoprotein</keyword>
<dbReference type="InterPro" id="IPR003057">
    <property type="entry name" value="Invtbrt_color"/>
</dbReference>
<dbReference type="EMBL" id="FZQP02000992">
    <property type="protein sequence ID" value="VVC91147.1"/>
    <property type="molecule type" value="Genomic_DNA"/>
</dbReference>